<name>A0A6J4JW66_9BACT</name>
<protein>
    <recommendedName>
        <fullName evidence="3">DUF4199 domain-containing protein</fullName>
    </recommendedName>
</protein>
<feature type="transmembrane region" description="Helical" evidence="1">
    <location>
        <begin position="148"/>
        <end position="170"/>
    </location>
</feature>
<dbReference type="InterPro" id="IPR025250">
    <property type="entry name" value="DUF4199"/>
</dbReference>
<accession>A0A6J4JW66</accession>
<keyword evidence="1" id="KW-0472">Membrane</keyword>
<reference evidence="2" key="1">
    <citation type="submission" date="2020-02" db="EMBL/GenBank/DDBJ databases">
        <authorList>
            <person name="Meier V. D."/>
        </authorList>
    </citation>
    <scope>NUCLEOTIDE SEQUENCE</scope>
    <source>
        <strain evidence="2">AVDCRST_MAG95</strain>
    </source>
</reference>
<dbReference type="AlphaFoldDB" id="A0A6J4JW66"/>
<evidence type="ECO:0008006" key="3">
    <source>
        <dbReference type="Google" id="ProtNLM"/>
    </source>
</evidence>
<evidence type="ECO:0000256" key="1">
    <source>
        <dbReference type="SAM" id="Phobius"/>
    </source>
</evidence>
<feature type="transmembrane region" description="Helical" evidence="1">
    <location>
        <begin position="76"/>
        <end position="102"/>
    </location>
</feature>
<keyword evidence="1" id="KW-0812">Transmembrane</keyword>
<keyword evidence="1" id="KW-1133">Transmembrane helix</keyword>
<dbReference type="EMBL" id="CADCTJ010001218">
    <property type="protein sequence ID" value="CAA9289052.1"/>
    <property type="molecule type" value="Genomic_DNA"/>
</dbReference>
<dbReference type="Pfam" id="PF13858">
    <property type="entry name" value="DUF4199"/>
    <property type="match status" value="1"/>
</dbReference>
<feature type="transmembrane region" description="Helical" evidence="1">
    <location>
        <begin position="46"/>
        <end position="64"/>
    </location>
</feature>
<gene>
    <name evidence="2" type="ORF">AVDCRST_MAG95-3873</name>
</gene>
<feature type="transmembrane region" description="Helical" evidence="1">
    <location>
        <begin position="16"/>
        <end position="34"/>
    </location>
</feature>
<organism evidence="2">
    <name type="scientific">uncultured Adhaeribacter sp</name>
    <dbReference type="NCBI Taxonomy" id="448109"/>
    <lineage>
        <taxon>Bacteria</taxon>
        <taxon>Pseudomonadati</taxon>
        <taxon>Bacteroidota</taxon>
        <taxon>Cytophagia</taxon>
        <taxon>Cytophagales</taxon>
        <taxon>Hymenobacteraceae</taxon>
        <taxon>Adhaeribacter</taxon>
        <taxon>environmental samples</taxon>
    </lineage>
</organism>
<sequence>MNNNFTTTVAPSKNAIALRYGLISGVISIVYSLILNITDLAFTNKALSWVSFIILVAAIVLAMREFKRQNGGFMSYGQGLGIGTLVAVISSILGGIFMYIYVKFVDSGYMDKMRNMQVAELESKGMNDEQIDQAIAISDKMMTPEMMVVFAIIGGLVFGFILSLIISALMKRNRPEFE</sequence>
<proteinExistence type="predicted"/>
<evidence type="ECO:0000313" key="2">
    <source>
        <dbReference type="EMBL" id="CAA9289052.1"/>
    </source>
</evidence>